<proteinExistence type="predicted"/>
<protein>
    <recommendedName>
        <fullName evidence="3">Zinc-binding domain-containing protein</fullName>
    </recommendedName>
</protein>
<reference evidence="1 2" key="1">
    <citation type="journal article" date="2016" name="Nat. Commun.">
        <title>Thousands of microbial genomes shed light on interconnected biogeochemical processes in an aquifer system.</title>
        <authorList>
            <person name="Anantharaman K."/>
            <person name="Brown C.T."/>
            <person name="Hug L.A."/>
            <person name="Sharon I."/>
            <person name="Castelle C.J."/>
            <person name="Probst A.J."/>
            <person name="Thomas B.C."/>
            <person name="Singh A."/>
            <person name="Wilkins M.J."/>
            <person name="Karaoz U."/>
            <person name="Brodie E.L."/>
            <person name="Williams K.H."/>
            <person name="Hubbard S.S."/>
            <person name="Banfield J.F."/>
        </authorList>
    </citation>
    <scope>NUCLEOTIDE SEQUENCE [LARGE SCALE GENOMIC DNA]</scope>
</reference>
<dbReference type="STRING" id="1802126.A3B25_01550"/>
<organism evidence="1 2">
    <name type="scientific">Candidatus Ryanbacteria bacterium RIFCSPLOWO2_01_FULL_48_26</name>
    <dbReference type="NCBI Taxonomy" id="1802126"/>
    <lineage>
        <taxon>Bacteria</taxon>
        <taxon>Candidatus Ryaniibacteriota</taxon>
    </lineage>
</organism>
<dbReference type="EMBL" id="MHNW01000002">
    <property type="protein sequence ID" value="OGZ54724.1"/>
    <property type="molecule type" value="Genomic_DNA"/>
</dbReference>
<evidence type="ECO:0008006" key="3">
    <source>
        <dbReference type="Google" id="ProtNLM"/>
    </source>
</evidence>
<comment type="caution">
    <text evidence="1">The sequence shown here is derived from an EMBL/GenBank/DDBJ whole genome shotgun (WGS) entry which is preliminary data.</text>
</comment>
<evidence type="ECO:0000313" key="1">
    <source>
        <dbReference type="EMBL" id="OGZ54724.1"/>
    </source>
</evidence>
<accession>A0A1G2GWY8</accession>
<gene>
    <name evidence="1" type="ORF">A3B25_01550</name>
</gene>
<dbReference type="Proteomes" id="UP000179106">
    <property type="component" value="Unassembled WGS sequence"/>
</dbReference>
<name>A0A1G2GWY8_9BACT</name>
<evidence type="ECO:0000313" key="2">
    <source>
        <dbReference type="Proteomes" id="UP000179106"/>
    </source>
</evidence>
<sequence>MSPETKTCQNCKQQFIIEAEDFDFYKKISVPPPTWCPECRQRHRYAWRNERVLYRRNCDLCGKSTVTIYSPNKPFKVYCPPCWWSDKWNGFDYGRNFDFDRPFFEQWQELQLQVPRIALLSKNSVDSEYTNHADNNKNCYLSFGVFDSENVMYSTNVYNGARDTMECYRLQNGNDLLFECIDTSRCYNCQYSVLLRDCTDCSYSYDCRGCSSCFLSSNLRNKQYYFLNERHSKEEYEKKVNEFKLGSHVDRQKLYEQFLDLIKTKTIHRYALIEKSVNVSGNAIINSKNAKQVFDASDAEDSKYCIVCPDVKNSMDAYHFGFRCELIYESHALIHGYNVKFSHLSYDDSYLEYCDSCHNSENLFGCVGIKQGKYSIFNRRYEESEYKILKEKIITHMQKTGEYGEFFPYRLSPFGYNETQGQIYMPITKEEALTQGLKWEDRVPGTFGKETIKPENLPDLIGDAPDSIIKEILVCARCKKNYNIVQPELDLLRRFKIPIPRLCPDCRYLNRISLRPPRKLWHRQCMCDYSAYLNSARHAQHLEGHCPNKFETSYSPERPEIVYCESCYNSEVA</sequence>
<dbReference type="AlphaFoldDB" id="A0A1G2GWY8"/>